<keyword evidence="3 5" id="KW-0067">ATP-binding</keyword>
<evidence type="ECO:0000256" key="1">
    <source>
        <dbReference type="ARBA" id="ARBA00007381"/>
    </source>
</evidence>
<evidence type="ECO:0000256" key="5">
    <source>
        <dbReference type="RuleBase" id="RU003322"/>
    </source>
</evidence>
<dbReference type="Gene3D" id="3.30.420.40">
    <property type="match status" value="2"/>
</dbReference>
<dbReference type="GO" id="GO:0140662">
    <property type="term" value="F:ATP-dependent protein folding chaperone"/>
    <property type="evidence" value="ECO:0007669"/>
    <property type="project" value="InterPro"/>
</dbReference>
<dbReference type="FunFam" id="1.20.1270.10:FF:000024">
    <property type="entry name" value="Heat shock protein 70"/>
    <property type="match status" value="1"/>
</dbReference>
<dbReference type="FunFam" id="3.30.30.30:FF:000001">
    <property type="entry name" value="heat shock 70 kDa protein-like"/>
    <property type="match status" value="1"/>
</dbReference>
<comment type="similarity">
    <text evidence="1 5">Belongs to the heat shock protein 70 family.</text>
</comment>
<keyword evidence="2 5" id="KW-0547">Nucleotide-binding</keyword>
<evidence type="ECO:0000256" key="3">
    <source>
        <dbReference type="ARBA" id="ARBA00022840"/>
    </source>
</evidence>
<dbReference type="FunFam" id="3.30.420.40:FF:000172">
    <property type="entry name" value="Heat shock 70 kDa protein"/>
    <property type="match status" value="1"/>
</dbReference>
<dbReference type="SUPFAM" id="SSF100920">
    <property type="entry name" value="Heat shock protein 70kD (HSP70), peptide-binding domain"/>
    <property type="match status" value="1"/>
</dbReference>
<gene>
    <name evidence="6" type="primary">HSP70B2</name>
    <name evidence="6" type="ORF">TNCT_343301</name>
</gene>
<dbReference type="CDD" id="cd10233">
    <property type="entry name" value="ASKHA_NBD_HSP70_HSPA1"/>
    <property type="match status" value="1"/>
</dbReference>
<accession>A0A8X6KMU2</accession>
<dbReference type="Gene3D" id="3.90.640.10">
    <property type="entry name" value="Actin, Chain A, domain 4"/>
    <property type="match status" value="1"/>
</dbReference>
<proteinExistence type="inferred from homology"/>
<dbReference type="Gene3D" id="3.30.30.30">
    <property type="match status" value="1"/>
</dbReference>
<dbReference type="PANTHER" id="PTHR19375">
    <property type="entry name" value="HEAT SHOCK PROTEIN 70KDA"/>
    <property type="match status" value="1"/>
</dbReference>
<dbReference type="Gene3D" id="2.60.34.10">
    <property type="entry name" value="Substrate Binding Domain Of DNAk, Chain A, domain 1"/>
    <property type="match status" value="1"/>
</dbReference>
<dbReference type="GO" id="GO:0005524">
    <property type="term" value="F:ATP binding"/>
    <property type="evidence" value="ECO:0007669"/>
    <property type="project" value="UniProtKB-KW"/>
</dbReference>
<dbReference type="InterPro" id="IPR018181">
    <property type="entry name" value="Heat_shock_70_CS"/>
</dbReference>
<dbReference type="FunFam" id="3.90.640.10:FF:000134">
    <property type="entry name" value="Heat shock cognate 71 kDa protein"/>
    <property type="match status" value="1"/>
</dbReference>
<dbReference type="Pfam" id="PF00012">
    <property type="entry name" value="HSP70"/>
    <property type="match status" value="1"/>
</dbReference>
<protein>
    <submittedName>
        <fullName evidence="6">Heat shock protein 70 B2</fullName>
    </submittedName>
</protein>
<evidence type="ECO:0000256" key="2">
    <source>
        <dbReference type="ARBA" id="ARBA00022741"/>
    </source>
</evidence>
<sequence length="654" mass="71856">MPSDKAPAIGIDLGTTYSCVGVFQHGNVEIIANDQGNRTTPSYVAFSETERLIGDAAKSQVAMNPENTIFDAKRLIGRKYDDPKIQQDLKNWPFKVINHGGKPKLKVEFKGEEKLFNPEEISAMVLTKMKETAEMYLGQKVTDAVITVPAYFNDSQRQATKDAGKIAGLNVLRIINEPTAAALAYGLDKNLRGEKNVLIFDLGGGTFDVSILTIDEGSLFEVRSTAGDTHLGGEDFDNRMVAHFVEEFKRKHRKDLRSNPRALRRLRTACERAKRTLSSSSEASIEIDALFEGVDFYSKITRARFEELCMDLFRSTLEPVERALKDAKMDKSSIHDVVLVGGSTRIPKIQKMLRDFFNGKELCLSINPDEAIAYGAAVQAAVLTGSTDDKIKDVLLVDVAPLSLGIETAGGVMTKIIERNSRIPCKTSQVFTTYSNNQPGVDIQVYEGERAMTKDNHLLGRFQLSGIPPAPRGVPQIEVTFDLDANGILNVSALDKSSGKSQSITITNDKGRLSKEDIERMLNEAKQFEKEDAEQREKVASRNNLESYVYSVKQAVELAPENKLSSSDKSKVKETCDSVIQWLDSNTLAEKDEIEHKLKEVQSELSPIMMKMHQAGETGGFNQAGSGCCGGKQTGSGCCGGQQTGSGPTIEEID</sequence>
<dbReference type="PROSITE" id="PS00329">
    <property type="entry name" value="HSP70_2"/>
    <property type="match status" value="1"/>
</dbReference>
<dbReference type="InterPro" id="IPR029047">
    <property type="entry name" value="HSP70_peptide-bd_sf"/>
</dbReference>
<organism evidence="6 7">
    <name type="scientific">Trichonephila clavata</name>
    <name type="common">Joro spider</name>
    <name type="synonym">Nephila clavata</name>
    <dbReference type="NCBI Taxonomy" id="2740835"/>
    <lineage>
        <taxon>Eukaryota</taxon>
        <taxon>Metazoa</taxon>
        <taxon>Ecdysozoa</taxon>
        <taxon>Arthropoda</taxon>
        <taxon>Chelicerata</taxon>
        <taxon>Arachnida</taxon>
        <taxon>Araneae</taxon>
        <taxon>Araneomorphae</taxon>
        <taxon>Entelegynae</taxon>
        <taxon>Araneoidea</taxon>
        <taxon>Nephilidae</taxon>
        <taxon>Trichonephila</taxon>
    </lineage>
</organism>
<dbReference type="OrthoDB" id="6421573at2759"/>
<dbReference type="InterPro" id="IPR043129">
    <property type="entry name" value="ATPase_NBD"/>
</dbReference>
<evidence type="ECO:0000313" key="6">
    <source>
        <dbReference type="EMBL" id="GFQ78046.1"/>
    </source>
</evidence>
<evidence type="ECO:0000256" key="4">
    <source>
        <dbReference type="ARBA" id="ARBA00023016"/>
    </source>
</evidence>
<dbReference type="SUPFAM" id="SSF100934">
    <property type="entry name" value="Heat shock protein 70kD (HSP70), C-terminal subdomain"/>
    <property type="match status" value="1"/>
</dbReference>
<dbReference type="EMBL" id="BMAO01011965">
    <property type="protein sequence ID" value="GFQ78046.1"/>
    <property type="molecule type" value="Genomic_DNA"/>
</dbReference>
<dbReference type="AlphaFoldDB" id="A0A8X6KMU2"/>
<dbReference type="PROSITE" id="PS00297">
    <property type="entry name" value="HSP70_1"/>
    <property type="match status" value="1"/>
</dbReference>
<comment type="caution">
    <text evidence="6">The sequence shown here is derived from an EMBL/GenBank/DDBJ whole genome shotgun (WGS) entry which is preliminary data.</text>
</comment>
<dbReference type="Proteomes" id="UP000887116">
    <property type="component" value="Unassembled WGS sequence"/>
</dbReference>
<keyword evidence="7" id="KW-1185">Reference proteome</keyword>
<dbReference type="FunFam" id="3.30.420.40:FF:000026">
    <property type="entry name" value="Heat shock protein 70"/>
    <property type="match status" value="1"/>
</dbReference>
<dbReference type="InterPro" id="IPR029048">
    <property type="entry name" value="HSP70_C_sf"/>
</dbReference>
<dbReference type="NCBIfam" id="NF001413">
    <property type="entry name" value="PRK00290.1"/>
    <property type="match status" value="1"/>
</dbReference>
<evidence type="ECO:0000313" key="7">
    <source>
        <dbReference type="Proteomes" id="UP000887116"/>
    </source>
</evidence>
<keyword evidence="4 6" id="KW-0346">Stress response</keyword>
<dbReference type="PRINTS" id="PR00301">
    <property type="entry name" value="HEATSHOCK70"/>
</dbReference>
<dbReference type="InterPro" id="IPR013126">
    <property type="entry name" value="Hsp_70_fam"/>
</dbReference>
<name>A0A8X6KMU2_TRICU</name>
<dbReference type="Gene3D" id="1.20.1270.10">
    <property type="match status" value="1"/>
</dbReference>
<dbReference type="SUPFAM" id="SSF53067">
    <property type="entry name" value="Actin-like ATPase domain"/>
    <property type="match status" value="2"/>
</dbReference>
<dbReference type="FunFam" id="2.60.34.10:FF:000002">
    <property type="entry name" value="Heat shock 70 kDa"/>
    <property type="match status" value="1"/>
</dbReference>
<reference evidence="6" key="1">
    <citation type="submission" date="2020-07" db="EMBL/GenBank/DDBJ databases">
        <title>Multicomponent nature underlies the extraordinary mechanical properties of spider dragline silk.</title>
        <authorList>
            <person name="Kono N."/>
            <person name="Nakamura H."/>
            <person name="Mori M."/>
            <person name="Yoshida Y."/>
            <person name="Ohtoshi R."/>
            <person name="Malay A.D."/>
            <person name="Moran D.A.P."/>
            <person name="Tomita M."/>
            <person name="Numata K."/>
            <person name="Arakawa K."/>
        </authorList>
    </citation>
    <scope>NUCLEOTIDE SEQUENCE</scope>
</reference>
<dbReference type="GO" id="GO:0006950">
    <property type="term" value="P:response to stress"/>
    <property type="evidence" value="ECO:0007669"/>
    <property type="project" value="UniProtKB-ARBA"/>
</dbReference>
<dbReference type="PROSITE" id="PS01036">
    <property type="entry name" value="HSP70_3"/>
    <property type="match status" value="1"/>
</dbReference>